<evidence type="ECO:0000313" key="2">
    <source>
        <dbReference type="Proteomes" id="UP000060630"/>
    </source>
</evidence>
<name>A0A106Q4X5_9BURK</name>
<dbReference type="AlphaFoldDB" id="A0A106Q4X5"/>
<proteinExistence type="predicted"/>
<evidence type="ECO:0000313" key="1">
    <source>
        <dbReference type="EMBL" id="KWA80335.1"/>
    </source>
</evidence>
<gene>
    <name evidence="1" type="ORF">WL29_30060</name>
</gene>
<reference evidence="1 2" key="1">
    <citation type="submission" date="2015-11" db="EMBL/GenBank/DDBJ databases">
        <title>Expanding the genomic diversity of Burkholderia species for the development of highly accurate diagnostics.</title>
        <authorList>
            <person name="Sahl J."/>
            <person name="Keim P."/>
            <person name="Wagner D."/>
        </authorList>
    </citation>
    <scope>NUCLEOTIDE SEQUENCE [LARGE SCALE GENOMIC DNA]</scope>
    <source>
        <strain evidence="1 2">MSMB2087WGS</strain>
    </source>
</reference>
<accession>A0A106Q4X5</accession>
<sequence length="763" mass="86218">MSYSQKKHKTVEEFESSPAFQQFEEEMREILADMSDRVEKHFPSEVVEDMQYALRLFEGRLLNLKICYFSDDRVAFYTEGKRNFDLLQRLLKNDSIPLDLRVSVIKNVISELGACGAGMLPKIGDEINRLCNGNGGLLAISWQCKHDIIEQQIHDYIRKHRSYRPANEIHEYRAFANYAADRLGLESREDRFAPRDISFEELEECTTEVEDSMCPGYLALHLAERYREAFIDRLSKETHLTREQLTHGIAYDEAILLTADRIVDELAPTYGADTIQHRSAGILAFDDDSGIIHVPAELTLLARDILRAQATAGYVEPQYKEGELLIGWKEPGTGLQVQIRYNDEILVWATAGGKAVPLTVEHLMQVPRQNLDDLVRDRPELVALLARTVINCEPDDRLLMLPPQWLNTNNSCRSFLARLDDQQARTYLQAHSEKLGKHAKEGFAAAVFDEKRLALLDFMVGSLSVSSKSTQKMLETWFSDSLKLGLKAEVRAIEPYLLDVIERNVLNAKAEEKYISLKHTCANVINGAVRIKHDDFVVAYLDLISTPAVMAGLTRKEIVELLELEGLPKALSQDRASLIKTYIRTLTKAAIDKKIGSDDYCGLIGSILSESYISRVGPGFSPGAFRAYLNGIAIACRQGVIDKKQYFSLLKADSESGLRLSAMKSLIFSSANKSFIALYFDKLEEAFINKLIDANEFFESISGALMDPGVGLEEFRIHRNSFEMYFRRVREAHANGYVNQLRFDEIMSSSLGLAYSRQLLTAA</sequence>
<dbReference type="EMBL" id="LPHD01000109">
    <property type="protein sequence ID" value="KWA80335.1"/>
    <property type="molecule type" value="Genomic_DNA"/>
</dbReference>
<comment type="caution">
    <text evidence="1">The sequence shown here is derived from an EMBL/GenBank/DDBJ whole genome shotgun (WGS) entry which is preliminary data.</text>
</comment>
<organism evidence="1 2">
    <name type="scientific">Burkholderia ubonensis</name>
    <dbReference type="NCBI Taxonomy" id="101571"/>
    <lineage>
        <taxon>Bacteria</taxon>
        <taxon>Pseudomonadati</taxon>
        <taxon>Pseudomonadota</taxon>
        <taxon>Betaproteobacteria</taxon>
        <taxon>Burkholderiales</taxon>
        <taxon>Burkholderiaceae</taxon>
        <taxon>Burkholderia</taxon>
        <taxon>Burkholderia cepacia complex</taxon>
    </lineage>
</organism>
<dbReference type="Proteomes" id="UP000060630">
    <property type="component" value="Unassembled WGS sequence"/>
</dbReference>
<protein>
    <submittedName>
        <fullName evidence="1">Uncharacterized protein</fullName>
    </submittedName>
</protein>